<dbReference type="InterPro" id="IPR002838">
    <property type="entry name" value="AIM24"/>
</dbReference>
<dbReference type="PANTHER" id="PTHR43657:SF1">
    <property type="entry name" value="ALTERED INHERITANCE OF MITOCHONDRIA PROTEIN 24, MITOCHONDRIAL"/>
    <property type="match status" value="1"/>
</dbReference>
<dbReference type="Gene3D" id="3.60.160.10">
    <property type="entry name" value="Mitochondrial biogenesis AIM24"/>
    <property type="match status" value="1"/>
</dbReference>
<dbReference type="EMBL" id="PDYG01000127">
    <property type="protein sequence ID" value="PHU36692.1"/>
    <property type="molecule type" value="Genomic_DNA"/>
</dbReference>
<proteinExistence type="predicted"/>
<dbReference type="InterPro" id="IPR016031">
    <property type="entry name" value="Trp_RNA-bd_attenuator-like_dom"/>
</dbReference>
<organism evidence="1 2">
    <name type="scientific">Agathobacter ruminis</name>
    <dbReference type="NCBI Taxonomy" id="1712665"/>
    <lineage>
        <taxon>Bacteria</taxon>
        <taxon>Bacillati</taxon>
        <taxon>Bacillota</taxon>
        <taxon>Clostridia</taxon>
        <taxon>Lachnospirales</taxon>
        <taxon>Lachnospiraceae</taxon>
        <taxon>Agathobacter</taxon>
    </lineage>
</organism>
<dbReference type="AlphaFoldDB" id="A0A2G3E089"/>
<comment type="caution">
    <text evidence="1">The sequence shown here is derived from an EMBL/GenBank/DDBJ whole genome shotgun (WGS) entry which is preliminary data.</text>
</comment>
<gene>
    <name evidence="1" type="ORF">CSX02_11700</name>
</gene>
<keyword evidence="2" id="KW-1185">Reference proteome</keyword>
<reference evidence="1 2" key="2">
    <citation type="submission" date="2017-10" db="EMBL/GenBank/DDBJ databases">
        <authorList>
            <person name="Banno H."/>
            <person name="Chua N.-H."/>
        </authorList>
    </citation>
    <scope>NUCLEOTIDE SEQUENCE [LARGE SCALE GENOMIC DNA]</scope>
    <source>
        <strain evidence="1 2">JK623</strain>
    </source>
</reference>
<reference evidence="1 2" key="1">
    <citation type="submission" date="2017-10" db="EMBL/GenBank/DDBJ databases">
        <title>Resolving the taxonomy of Roseburia spp., Eubacterium rectale and Agathobacter spp. through phylogenomic analysis.</title>
        <authorList>
            <person name="Sheridan P.O."/>
            <person name="Walker A.W."/>
            <person name="Duncan S.H."/>
            <person name="Scott K.P."/>
            <person name="Toole P.W.O."/>
            <person name="Luis P."/>
            <person name="Flint H.J."/>
        </authorList>
    </citation>
    <scope>NUCLEOTIDE SEQUENCE [LARGE SCALE GENOMIC DNA]</scope>
    <source>
        <strain evidence="1 2">JK623</strain>
    </source>
</reference>
<dbReference type="InterPro" id="IPR036983">
    <property type="entry name" value="AIM24_sf"/>
</dbReference>
<dbReference type="SUPFAM" id="SSF51219">
    <property type="entry name" value="TRAP-like"/>
    <property type="match status" value="1"/>
</dbReference>
<dbReference type="NCBIfam" id="TIGR00266">
    <property type="entry name" value="TIGR00266 family protein"/>
    <property type="match status" value="1"/>
</dbReference>
<evidence type="ECO:0000313" key="2">
    <source>
        <dbReference type="Proteomes" id="UP000224563"/>
    </source>
</evidence>
<dbReference type="Proteomes" id="UP000224563">
    <property type="component" value="Unassembled WGS sequence"/>
</dbReference>
<evidence type="ECO:0000313" key="1">
    <source>
        <dbReference type="EMBL" id="PHU36692.1"/>
    </source>
</evidence>
<sequence>MNYTIEGEPLPVVICNLDANETMITEKGAMSWMSPNMKMETSSNGGIGKMFGRAFSGEAMFQNRYTAMGGPGQIAFASSFPGCIRAFEIGPGQEIIAQKSAFLASTAGVQLSVFFQKRLGAGFFGGEGFIMQRLSGQGLVFLEFDGYIKEYDLGPGQQMVIDTGYLAAMSASCSMDIQTVPGIKNALFGGEGLFNTVVTGPGHIWLQSMPVSQMAGAIAPFIATGK</sequence>
<name>A0A2G3E089_9FIRM</name>
<dbReference type="Pfam" id="PF01987">
    <property type="entry name" value="AIM24"/>
    <property type="match status" value="1"/>
</dbReference>
<dbReference type="RefSeq" id="WP_031545091.1">
    <property type="nucleotide sequence ID" value="NZ_JANSWH010000026.1"/>
</dbReference>
<accession>A0A2G3E089</accession>
<dbReference type="PANTHER" id="PTHR43657">
    <property type="entry name" value="TRYPTOPHAN RNA-BINDING ATTENUATOR PROTEIN-LIKE PROTEIN"/>
    <property type="match status" value="1"/>
</dbReference>
<protein>
    <submittedName>
        <fullName evidence="1">TIGR00266 family protein</fullName>
    </submittedName>
</protein>